<dbReference type="Proteomes" id="UP000035740">
    <property type="component" value="Unassembled WGS sequence"/>
</dbReference>
<gene>
    <name evidence="1" type="ORF">BVRB_001800</name>
</gene>
<dbReference type="InterPro" id="IPR011990">
    <property type="entry name" value="TPR-like_helical_dom_sf"/>
</dbReference>
<dbReference type="PANTHER" id="PTHR47604">
    <property type="entry name" value="ADENYLYL CYCLASE"/>
    <property type="match status" value="1"/>
</dbReference>
<proteinExistence type="predicted"/>
<dbReference type="EMBL" id="KQ090406">
    <property type="protein sequence ID" value="KMS96145.1"/>
    <property type="molecule type" value="Genomic_DNA"/>
</dbReference>
<accession>A0A0J8DZ48</accession>
<dbReference type="Gramene" id="KMS96145">
    <property type="protein sequence ID" value="KMS96145"/>
    <property type="gene ID" value="BVRB_001800"/>
</dbReference>
<organism evidence="1 2">
    <name type="scientific">Beta vulgaris subsp. vulgaris</name>
    <name type="common">Beet</name>
    <dbReference type="NCBI Taxonomy" id="3555"/>
    <lineage>
        <taxon>Eukaryota</taxon>
        <taxon>Viridiplantae</taxon>
        <taxon>Streptophyta</taxon>
        <taxon>Embryophyta</taxon>
        <taxon>Tracheophyta</taxon>
        <taxon>Spermatophyta</taxon>
        <taxon>Magnoliopsida</taxon>
        <taxon>eudicotyledons</taxon>
        <taxon>Gunneridae</taxon>
        <taxon>Pentapetalae</taxon>
        <taxon>Caryophyllales</taxon>
        <taxon>Chenopodiaceae</taxon>
        <taxon>Betoideae</taxon>
        <taxon>Beta</taxon>
    </lineage>
</organism>
<reference evidence="1 2" key="1">
    <citation type="journal article" date="2014" name="Nature">
        <title>The genome of the recently domesticated crop plant sugar beet (Beta vulgaris).</title>
        <authorList>
            <person name="Dohm J.C."/>
            <person name="Minoche A.E."/>
            <person name="Holtgrawe D."/>
            <person name="Capella-Gutierrez S."/>
            <person name="Zakrzewski F."/>
            <person name="Tafer H."/>
            <person name="Rupp O."/>
            <person name="Sorensen T.R."/>
            <person name="Stracke R."/>
            <person name="Reinhardt R."/>
            <person name="Goesmann A."/>
            <person name="Kraft T."/>
            <person name="Schulz B."/>
            <person name="Stadler P.F."/>
            <person name="Schmidt T."/>
            <person name="Gabaldon T."/>
            <person name="Lehrach H."/>
            <person name="Weisshaar B."/>
            <person name="Himmelbauer H."/>
        </authorList>
    </citation>
    <scope>NUCLEOTIDE SEQUENCE [LARGE SCALE GENOMIC DNA]</scope>
    <source>
        <tissue evidence="1">Taproot</tissue>
    </source>
</reference>
<dbReference type="ExpressionAtlas" id="A0A0J8DZ48">
    <property type="expression patterns" value="baseline and differential"/>
</dbReference>
<evidence type="ECO:0000313" key="1">
    <source>
        <dbReference type="EMBL" id="KMS96145.1"/>
    </source>
</evidence>
<name>A0A0J8DZ48_BETVV</name>
<dbReference type="AlphaFoldDB" id="A0A0J8DZ48"/>
<dbReference type="Gene3D" id="1.25.40.10">
    <property type="entry name" value="Tetratricopeptide repeat domain"/>
    <property type="match status" value="1"/>
</dbReference>
<dbReference type="OrthoDB" id="2016320at2759"/>
<evidence type="ECO:0008006" key="3">
    <source>
        <dbReference type="Google" id="ProtNLM"/>
    </source>
</evidence>
<sequence>MQLSGLARRASRVCKARVFFNLLFVEDASLYSSSQCRNFRTLPLQNVTSAGCLDGGRVLPSDLRYQWQNPNHSVPHTMSFCSAPAAGSGTVKEVYDRIVESIKVKRSAPPNAWLWSLTEKCKSRDDIKLLFDILQQLRVFRLSNLRIHDNFNCNLCQEVTKACVRAGSVDYGKKALWKHNVYGLTPTIGSANQLLSYAKAEKDVKLMVDIMCHLKKNNLLLQPATADIVFSICYDADNWELISKYSRRFVKAGVKLRKTTFDIWMEFASKRGDLESLWKIEKSRSDMYKQHTIKAGFSCAKGFLLEQKPDDAASVIQIVNQNFCESKRQDIFDELQKLVSEWPAEVMRHQKQEDRKALIASLKADIPLMLNSLTNMGVKSSVNLEDWNIEEPLSC</sequence>
<dbReference type="PANTHER" id="PTHR47604:SF1">
    <property type="entry name" value="ADENYLYL CYCLASE"/>
    <property type="match status" value="1"/>
</dbReference>
<evidence type="ECO:0000313" key="2">
    <source>
        <dbReference type="Proteomes" id="UP000035740"/>
    </source>
</evidence>
<protein>
    <recommendedName>
        <fullName evidence="3">Adenylyl cyclase</fullName>
    </recommendedName>
</protein>
<keyword evidence="2" id="KW-1185">Reference proteome</keyword>